<dbReference type="InterPro" id="IPR050245">
    <property type="entry name" value="PrsA_foldase"/>
</dbReference>
<evidence type="ECO:0000256" key="6">
    <source>
        <dbReference type="ARBA" id="ARBA00023110"/>
    </source>
</evidence>
<dbReference type="GO" id="GO:0003755">
    <property type="term" value="F:peptidyl-prolyl cis-trans isomerase activity"/>
    <property type="evidence" value="ECO:0007669"/>
    <property type="project" value="UniProtKB-KW"/>
</dbReference>
<evidence type="ECO:0000256" key="7">
    <source>
        <dbReference type="ARBA" id="ARBA00023235"/>
    </source>
</evidence>
<evidence type="ECO:0000259" key="11">
    <source>
        <dbReference type="PROSITE" id="PS50198"/>
    </source>
</evidence>
<comment type="catalytic activity">
    <reaction evidence="1">
        <text>[protein]-peptidylproline (omega=180) = [protein]-peptidylproline (omega=0)</text>
        <dbReference type="Rhea" id="RHEA:16237"/>
        <dbReference type="Rhea" id="RHEA-COMP:10747"/>
        <dbReference type="Rhea" id="RHEA-COMP:10748"/>
        <dbReference type="ChEBI" id="CHEBI:83833"/>
        <dbReference type="ChEBI" id="CHEBI:83834"/>
        <dbReference type="EC" id="5.2.1.8"/>
    </reaction>
</comment>
<organism evidence="12 13">
    <name type="scientific">Paracoccus litorisediminis</name>
    <dbReference type="NCBI Taxonomy" id="2006130"/>
    <lineage>
        <taxon>Bacteria</taxon>
        <taxon>Pseudomonadati</taxon>
        <taxon>Pseudomonadota</taxon>
        <taxon>Alphaproteobacteria</taxon>
        <taxon>Rhodobacterales</taxon>
        <taxon>Paracoccaceae</taxon>
        <taxon>Paracoccus</taxon>
    </lineage>
</organism>
<evidence type="ECO:0000313" key="12">
    <source>
        <dbReference type="EMBL" id="MTH61527.1"/>
    </source>
</evidence>
<evidence type="ECO:0000256" key="3">
    <source>
        <dbReference type="ARBA" id="ARBA00013194"/>
    </source>
</evidence>
<dbReference type="Gene3D" id="3.10.50.40">
    <property type="match status" value="1"/>
</dbReference>
<dbReference type="PROSITE" id="PS50198">
    <property type="entry name" value="PPIC_PPIASE_2"/>
    <property type="match status" value="1"/>
</dbReference>
<dbReference type="PANTHER" id="PTHR47245:SF1">
    <property type="entry name" value="FOLDASE PROTEIN PRSA"/>
    <property type="match status" value="1"/>
</dbReference>
<keyword evidence="6 10" id="KW-0697">Rotamase</keyword>
<dbReference type="PANTHER" id="PTHR47245">
    <property type="entry name" value="PEPTIDYLPROLYL ISOMERASE"/>
    <property type="match status" value="1"/>
</dbReference>
<keyword evidence="13" id="KW-1185">Reference proteome</keyword>
<dbReference type="InterPro" id="IPR000297">
    <property type="entry name" value="PPIase_PpiC"/>
</dbReference>
<dbReference type="SUPFAM" id="SSF109998">
    <property type="entry name" value="Triger factor/SurA peptide-binding domain-like"/>
    <property type="match status" value="1"/>
</dbReference>
<dbReference type="Proteomes" id="UP000449846">
    <property type="component" value="Unassembled WGS sequence"/>
</dbReference>
<evidence type="ECO:0000256" key="10">
    <source>
        <dbReference type="PROSITE-ProRule" id="PRU00278"/>
    </source>
</evidence>
<dbReference type="InterPro" id="IPR046357">
    <property type="entry name" value="PPIase_dom_sf"/>
</dbReference>
<evidence type="ECO:0000256" key="2">
    <source>
        <dbReference type="ARBA" id="ARBA00007656"/>
    </source>
</evidence>
<proteinExistence type="inferred from homology"/>
<gene>
    <name evidence="12" type="ORF">GL300_20130</name>
</gene>
<evidence type="ECO:0000256" key="8">
    <source>
        <dbReference type="ARBA" id="ARBA00030642"/>
    </source>
</evidence>
<name>A0A844HT74_9RHOB</name>
<accession>A0A844HT74</accession>
<evidence type="ECO:0000256" key="4">
    <source>
        <dbReference type="ARBA" id="ARBA00018370"/>
    </source>
</evidence>
<comment type="similarity">
    <text evidence="2">Belongs to the PpiC/parvulin rotamase family.</text>
</comment>
<dbReference type="AlphaFoldDB" id="A0A844HT74"/>
<comment type="caution">
    <text evidence="12">The sequence shown here is derived from an EMBL/GenBank/DDBJ whole genome shotgun (WGS) entry which is preliminary data.</text>
</comment>
<feature type="domain" description="PpiC" evidence="11">
    <location>
        <begin position="122"/>
        <end position="238"/>
    </location>
</feature>
<evidence type="ECO:0000256" key="9">
    <source>
        <dbReference type="ARBA" id="ARBA00031484"/>
    </source>
</evidence>
<evidence type="ECO:0000256" key="1">
    <source>
        <dbReference type="ARBA" id="ARBA00000971"/>
    </source>
</evidence>
<dbReference type="Pfam" id="PF13145">
    <property type="entry name" value="Rotamase_2"/>
    <property type="match status" value="1"/>
</dbReference>
<dbReference type="RefSeq" id="WP_155041489.1">
    <property type="nucleotide sequence ID" value="NZ_WMIG01000017.1"/>
</dbReference>
<evidence type="ECO:0000256" key="5">
    <source>
        <dbReference type="ARBA" id="ARBA00022729"/>
    </source>
</evidence>
<keyword evidence="7 10" id="KW-0413">Isomerase</keyword>
<protein>
    <recommendedName>
        <fullName evidence="4">Parvulin-like PPIase</fullName>
        <ecNumber evidence="3">5.2.1.8</ecNumber>
    </recommendedName>
    <alternativeName>
        <fullName evidence="8">Peptidyl-prolyl cis-trans isomerase plp</fullName>
    </alternativeName>
    <alternativeName>
        <fullName evidence="9">Rotamase plp</fullName>
    </alternativeName>
</protein>
<dbReference type="InterPro" id="IPR027304">
    <property type="entry name" value="Trigger_fact/SurA_dom_sf"/>
</dbReference>
<dbReference type="EMBL" id="WMIG01000017">
    <property type="protein sequence ID" value="MTH61527.1"/>
    <property type="molecule type" value="Genomic_DNA"/>
</dbReference>
<keyword evidence="5" id="KW-0732">Signal</keyword>
<reference evidence="12 13" key="1">
    <citation type="submission" date="2019-11" db="EMBL/GenBank/DDBJ databases">
        <authorList>
            <person name="Dong K."/>
        </authorList>
    </citation>
    <scope>NUCLEOTIDE SEQUENCE [LARGE SCALE GENOMIC DNA]</scope>
    <source>
        <strain evidence="12 13">NBRC 112902</strain>
    </source>
</reference>
<sequence length="295" mass="32646">MAKRPKLPARLLREPLLHFAILGGLIFAFLSEAKTTQPAAEDHRIVITGNEVERMAAAWAQRWQRPPTAAEMDGLIREAVREQVLYQEALALGLDRDDVVVRRHLRQKYEFLTQDLAYDANPDQAVLRAYYDARTDRYTEPARLSFSQIRFDLERPGLPAETAAARALAALQGATGPQAADTLGDATSLPTSFDMIDDAEVAAMFGPDFTASVLQAPPGSWAGPIASGYGLHLIWVSDRAPRAVLPFEKVRQRVEEDWRYDQRRAANEAVYRQLLARYEVVLPPPAPVQAGGGGS</sequence>
<evidence type="ECO:0000313" key="13">
    <source>
        <dbReference type="Proteomes" id="UP000449846"/>
    </source>
</evidence>
<dbReference type="EC" id="5.2.1.8" evidence="3"/>
<dbReference type="OrthoDB" id="196786at2"/>